<organism evidence="2 3">
    <name type="scientific">Ceratitis capitata</name>
    <name type="common">Mediterranean fruit fly</name>
    <name type="synonym">Tephritis capitata</name>
    <dbReference type="NCBI Taxonomy" id="7213"/>
    <lineage>
        <taxon>Eukaryota</taxon>
        <taxon>Metazoa</taxon>
        <taxon>Ecdysozoa</taxon>
        <taxon>Arthropoda</taxon>
        <taxon>Hexapoda</taxon>
        <taxon>Insecta</taxon>
        <taxon>Pterygota</taxon>
        <taxon>Neoptera</taxon>
        <taxon>Endopterygota</taxon>
        <taxon>Diptera</taxon>
        <taxon>Brachycera</taxon>
        <taxon>Muscomorpha</taxon>
        <taxon>Tephritoidea</taxon>
        <taxon>Tephritidae</taxon>
        <taxon>Ceratitis</taxon>
        <taxon>Ceratitis</taxon>
    </lineage>
</organism>
<dbReference type="EMBL" id="CAJHJT010000012">
    <property type="protein sequence ID" value="CAD7000151.1"/>
    <property type="molecule type" value="Genomic_DNA"/>
</dbReference>
<dbReference type="Proteomes" id="UP000606786">
    <property type="component" value="Unassembled WGS sequence"/>
</dbReference>
<evidence type="ECO:0000256" key="1">
    <source>
        <dbReference type="SAM" id="Phobius"/>
    </source>
</evidence>
<accession>A0A811UN43</accession>
<keyword evidence="1" id="KW-0472">Membrane</keyword>
<comment type="caution">
    <text evidence="2">The sequence shown here is derived from an EMBL/GenBank/DDBJ whole genome shotgun (WGS) entry which is preliminary data.</text>
</comment>
<evidence type="ECO:0000313" key="2">
    <source>
        <dbReference type="EMBL" id="CAD7000151.1"/>
    </source>
</evidence>
<proteinExistence type="predicted"/>
<dbReference type="AlphaFoldDB" id="A0A811UN43"/>
<evidence type="ECO:0000313" key="3">
    <source>
        <dbReference type="Proteomes" id="UP000606786"/>
    </source>
</evidence>
<name>A0A811UN43_CERCA</name>
<keyword evidence="3" id="KW-1185">Reference proteome</keyword>
<sequence length="134" mass="15056">MPHECGETLQPAASSHCWWQTMLSKMHVWQGVRVPTLATAATERQTIAEVDVSQHRRSTVAATVTGRLRYVEASDRWWPATQTAGSEWYGEGGSLSPALRRNCRKFQLSVVVATMAGCFSFIPFWLWTTSLPTR</sequence>
<reference evidence="2" key="1">
    <citation type="submission" date="2020-11" db="EMBL/GenBank/DDBJ databases">
        <authorList>
            <person name="Whitehead M."/>
        </authorList>
    </citation>
    <scope>NUCLEOTIDE SEQUENCE</scope>
    <source>
        <strain evidence="2">EGII</strain>
    </source>
</reference>
<gene>
    <name evidence="2" type="ORF">CCAP1982_LOCUS8644</name>
</gene>
<protein>
    <submittedName>
        <fullName evidence="2">(Mediterranean fruit fly) hypothetical protein</fullName>
    </submittedName>
</protein>
<keyword evidence="1" id="KW-0812">Transmembrane</keyword>
<feature type="transmembrane region" description="Helical" evidence="1">
    <location>
        <begin position="106"/>
        <end position="127"/>
    </location>
</feature>
<keyword evidence="1" id="KW-1133">Transmembrane helix</keyword>